<dbReference type="Proteomes" id="UP000553706">
    <property type="component" value="Unassembled WGS sequence"/>
</dbReference>
<dbReference type="PROSITE" id="PS51257">
    <property type="entry name" value="PROKAR_LIPOPROTEIN"/>
    <property type="match status" value="1"/>
</dbReference>
<feature type="chain" id="PRO_5032491117" description="Lipoprotein" evidence="1">
    <location>
        <begin position="29"/>
        <end position="105"/>
    </location>
</feature>
<accession>A0A840VLJ4</accession>
<keyword evidence="3" id="KW-1185">Reference proteome</keyword>
<sequence length="105" mass="10816">MMETMRMRSALFFSFCVMVLTLSGCTGAFDPFQRPGNWSATGASNETIAQQVADKSDLLYGKSEPGSNGVAAVAGVEKAMTNGTATGLQTTLAPTSSAASINVGQ</sequence>
<evidence type="ECO:0000313" key="2">
    <source>
        <dbReference type="EMBL" id="MBB5372340.1"/>
    </source>
</evidence>
<name>A0A840VLJ4_9PROT</name>
<evidence type="ECO:0000256" key="1">
    <source>
        <dbReference type="SAM" id="SignalP"/>
    </source>
</evidence>
<evidence type="ECO:0000313" key="3">
    <source>
        <dbReference type="Proteomes" id="UP000553706"/>
    </source>
</evidence>
<keyword evidence="1" id="KW-0732">Signal</keyword>
<dbReference type="AlphaFoldDB" id="A0A840VLJ4"/>
<gene>
    <name evidence="2" type="ORF">HNP71_000578</name>
</gene>
<proteinExistence type="predicted"/>
<reference evidence="2 3" key="1">
    <citation type="submission" date="2020-08" db="EMBL/GenBank/DDBJ databases">
        <title>Genomic Encyclopedia of Type Strains, Phase IV (KMG-IV): sequencing the most valuable type-strain genomes for metagenomic binning, comparative biology and taxonomic classification.</title>
        <authorList>
            <person name="Goeker M."/>
        </authorList>
    </citation>
    <scope>NUCLEOTIDE SEQUENCE [LARGE SCALE GENOMIC DNA]</scope>
    <source>
        <strain evidence="2 3">DSM 27026</strain>
    </source>
</reference>
<dbReference type="EMBL" id="JACHFJ010000002">
    <property type="protein sequence ID" value="MBB5372340.1"/>
    <property type="molecule type" value="Genomic_DNA"/>
</dbReference>
<feature type="signal peptide" evidence="1">
    <location>
        <begin position="1"/>
        <end position="28"/>
    </location>
</feature>
<protein>
    <recommendedName>
        <fullName evidence="4">Lipoprotein</fullName>
    </recommendedName>
</protein>
<organism evidence="2 3">
    <name type="scientific">Acidocella aromatica</name>
    <dbReference type="NCBI Taxonomy" id="1303579"/>
    <lineage>
        <taxon>Bacteria</taxon>
        <taxon>Pseudomonadati</taxon>
        <taxon>Pseudomonadota</taxon>
        <taxon>Alphaproteobacteria</taxon>
        <taxon>Acetobacterales</taxon>
        <taxon>Acidocellaceae</taxon>
        <taxon>Acidocella</taxon>
    </lineage>
</organism>
<dbReference type="RefSeq" id="WP_183265354.1">
    <property type="nucleotide sequence ID" value="NZ_JACHFJ010000002.1"/>
</dbReference>
<evidence type="ECO:0008006" key="4">
    <source>
        <dbReference type="Google" id="ProtNLM"/>
    </source>
</evidence>
<comment type="caution">
    <text evidence="2">The sequence shown here is derived from an EMBL/GenBank/DDBJ whole genome shotgun (WGS) entry which is preliminary data.</text>
</comment>